<organism evidence="4 5">
    <name type="scientific">Mucilaginibacter ginsenosidivorans</name>
    <dbReference type="NCBI Taxonomy" id="398053"/>
    <lineage>
        <taxon>Bacteria</taxon>
        <taxon>Pseudomonadati</taxon>
        <taxon>Bacteroidota</taxon>
        <taxon>Sphingobacteriia</taxon>
        <taxon>Sphingobacteriales</taxon>
        <taxon>Sphingobacteriaceae</taxon>
        <taxon>Mucilaginibacter</taxon>
    </lineage>
</organism>
<dbReference type="InterPro" id="IPR003593">
    <property type="entry name" value="AAA+_ATPase"/>
</dbReference>
<dbReference type="InterPro" id="IPR010624">
    <property type="entry name" value="KaiC_dom"/>
</dbReference>
<evidence type="ECO:0000256" key="1">
    <source>
        <dbReference type="SAM" id="Coils"/>
    </source>
</evidence>
<accession>A0A5B8UXP9</accession>
<proteinExistence type="predicted"/>
<dbReference type="Pfam" id="PF06745">
    <property type="entry name" value="ATPase"/>
    <property type="match status" value="2"/>
</dbReference>
<reference evidence="4 5" key="1">
    <citation type="journal article" date="2017" name="Curr. Microbiol.">
        <title>Mucilaginibacter ginsenosidivorans sp. nov., Isolated from Soil of Ginseng Field.</title>
        <authorList>
            <person name="Kim M.M."/>
            <person name="Siddiqi M.Z."/>
            <person name="Im W.T."/>
        </authorList>
    </citation>
    <scope>NUCLEOTIDE SEQUENCE [LARGE SCALE GENOMIC DNA]</scope>
    <source>
        <strain evidence="4 5">Gsoil 3017</strain>
    </source>
</reference>
<dbReference type="OrthoDB" id="9783783at2"/>
<dbReference type="SMART" id="SM00382">
    <property type="entry name" value="AAA"/>
    <property type="match status" value="2"/>
</dbReference>
<gene>
    <name evidence="4" type="primary">kaiC</name>
    <name evidence="4" type="ORF">FRZ54_13000</name>
</gene>
<dbReference type="CDD" id="cd19485">
    <property type="entry name" value="KaiC-N"/>
    <property type="match status" value="1"/>
</dbReference>
<dbReference type="InterPro" id="IPR014774">
    <property type="entry name" value="KaiC-like_dom"/>
</dbReference>
<feature type="domain" description="KaiC" evidence="3">
    <location>
        <begin position="258"/>
        <end position="490"/>
    </location>
</feature>
<dbReference type="Gene3D" id="3.40.50.300">
    <property type="entry name" value="P-loop containing nucleotide triphosphate hydrolases"/>
    <property type="match status" value="2"/>
</dbReference>
<dbReference type="InterPro" id="IPR027417">
    <property type="entry name" value="P-loop_NTPase"/>
</dbReference>
<dbReference type="SUPFAM" id="SSF52540">
    <property type="entry name" value="P-loop containing nucleoside triphosphate hydrolases"/>
    <property type="match status" value="2"/>
</dbReference>
<dbReference type="InterPro" id="IPR047222">
    <property type="entry name" value="KaiC_C"/>
</dbReference>
<evidence type="ECO:0000259" key="3">
    <source>
        <dbReference type="PROSITE" id="PS51146"/>
    </source>
</evidence>
<dbReference type="EMBL" id="CP042436">
    <property type="protein sequence ID" value="QEC63455.1"/>
    <property type="molecule type" value="Genomic_DNA"/>
</dbReference>
<dbReference type="PROSITE" id="PS51146">
    <property type="entry name" value="KAIC"/>
    <property type="match status" value="2"/>
</dbReference>
<dbReference type="KEGG" id="mgin:FRZ54_13000"/>
<dbReference type="InterPro" id="IPR051347">
    <property type="entry name" value="Circadian_clock_KaiC-rel"/>
</dbReference>
<dbReference type="GO" id="GO:0005524">
    <property type="term" value="F:ATP binding"/>
    <property type="evidence" value="ECO:0007669"/>
    <property type="project" value="InterPro"/>
</dbReference>
<feature type="compositionally biased region" description="Basic residues" evidence="2">
    <location>
        <begin position="578"/>
        <end position="587"/>
    </location>
</feature>
<dbReference type="RefSeq" id="WP_147032031.1">
    <property type="nucleotide sequence ID" value="NZ_CP042436.1"/>
</dbReference>
<evidence type="ECO:0000313" key="5">
    <source>
        <dbReference type="Proteomes" id="UP000321479"/>
    </source>
</evidence>
<dbReference type="PRINTS" id="PR01874">
    <property type="entry name" value="DNAREPAIRADA"/>
</dbReference>
<evidence type="ECO:0000256" key="2">
    <source>
        <dbReference type="SAM" id="MobiDB-lite"/>
    </source>
</evidence>
<feature type="domain" description="KaiC" evidence="3">
    <location>
        <begin position="18"/>
        <end position="257"/>
    </location>
</feature>
<keyword evidence="5" id="KW-1185">Reference proteome</keyword>
<feature type="compositionally biased region" description="Basic and acidic residues" evidence="2">
    <location>
        <begin position="560"/>
        <end position="571"/>
    </location>
</feature>
<feature type="coiled-coil region" evidence="1">
    <location>
        <begin position="514"/>
        <end position="548"/>
    </location>
</feature>
<dbReference type="CDD" id="cd19484">
    <property type="entry name" value="KaiC_C"/>
    <property type="match status" value="1"/>
</dbReference>
<feature type="region of interest" description="Disordered" evidence="2">
    <location>
        <begin position="560"/>
        <end position="587"/>
    </location>
</feature>
<dbReference type="Proteomes" id="UP000321479">
    <property type="component" value="Chromosome"/>
</dbReference>
<dbReference type="PANTHER" id="PTHR42926">
    <property type="match status" value="1"/>
</dbReference>
<dbReference type="NCBIfam" id="NF006799">
    <property type="entry name" value="PRK09302.1"/>
    <property type="match status" value="1"/>
</dbReference>
<dbReference type="PANTHER" id="PTHR42926:SF1">
    <property type="entry name" value="CIRCADIAN CLOCK OSCILLATOR PROTEIN KAIC 1"/>
    <property type="match status" value="1"/>
</dbReference>
<dbReference type="AlphaFoldDB" id="A0A5B8UXP9"/>
<dbReference type="InterPro" id="IPR047221">
    <property type="entry name" value="KaiC_N"/>
</dbReference>
<name>A0A5B8UXP9_9SPHI</name>
<sequence>MTREKKNKKTDTIYQTLPKVPSGISGLDEVTMGGFPKGRPTLICGDAGCGKTLMSIEFIVKGATLYDEPGVFMAFEESREDLAMNVASLGFDIERLQKENKIKIDHVHIEREQIEETGEYNLDGIFIRLGYAIDSIGAKRVVLDTIENLFSGLENEGILRSELRRLFGWLKEKGVTALITGEKGNGMLTRQGLEEYVSDCVIFLDHRVIDQVSTRRLRIVKYRGSVHGTNEYPFLIDEDGISVLPITSLSLDKQVSTERISSGIPALDKMMGGKGFYKGGSILVSGTAGTGKTSIAAYFANQTCNEGKKCIYFAFEESPRQIVRNMRSIGMNLEKHIDKGLLRFNASRPTMFGLEMHLVSIYKMIRDFKPDVVILDPITNLVTVGAMSEVKAMLVRLIDFLQDEQITVMFTALTLNSTVSEQTDEGVSSLVDTWLLVRDIESNGERNRGLYVIKSRGMKHSNQVREFIITDHGLDLVDVYLGPDGVLTGSAREARKIEEETGLALRDYAVNAKDREITRQRKTLEAKISSLRNEFESAEEQLNRIYNEELLRKQVIDKTRETMTKMRRGDDENGAAAKNKRKKNENR</sequence>
<evidence type="ECO:0000313" key="4">
    <source>
        <dbReference type="EMBL" id="QEC63455.1"/>
    </source>
</evidence>
<protein>
    <submittedName>
        <fullName evidence="4">Circadian clock protein KaiC</fullName>
    </submittedName>
</protein>
<keyword evidence="1" id="KW-0175">Coiled coil</keyword>